<dbReference type="EMBL" id="CAAHFG010000001">
    <property type="protein sequence ID" value="VGO12674.1"/>
    <property type="molecule type" value="Genomic_DNA"/>
</dbReference>
<comment type="similarity">
    <text evidence="1">Belongs to the sulfatase family.</text>
</comment>
<dbReference type="PANTHER" id="PTHR42693:SF53">
    <property type="entry name" value="ENDO-4-O-SULFATASE"/>
    <property type="match status" value="1"/>
</dbReference>
<evidence type="ECO:0000259" key="4">
    <source>
        <dbReference type="PROSITE" id="PS50022"/>
    </source>
</evidence>
<organism evidence="5 6">
    <name type="scientific">Pontiella desulfatans</name>
    <dbReference type="NCBI Taxonomy" id="2750659"/>
    <lineage>
        <taxon>Bacteria</taxon>
        <taxon>Pseudomonadati</taxon>
        <taxon>Kiritimatiellota</taxon>
        <taxon>Kiritimatiellia</taxon>
        <taxon>Kiritimatiellales</taxon>
        <taxon>Pontiellaceae</taxon>
        <taxon>Pontiella</taxon>
    </lineage>
</organism>
<dbReference type="InterPro" id="IPR050738">
    <property type="entry name" value="Sulfatase"/>
</dbReference>
<dbReference type="Pfam" id="PF00754">
    <property type="entry name" value="F5_F8_type_C"/>
    <property type="match status" value="1"/>
</dbReference>
<evidence type="ECO:0000256" key="2">
    <source>
        <dbReference type="ARBA" id="ARBA00022801"/>
    </source>
</evidence>
<dbReference type="PANTHER" id="PTHR42693">
    <property type="entry name" value="ARYLSULFATASE FAMILY MEMBER"/>
    <property type="match status" value="1"/>
</dbReference>
<accession>A0A6C2TYY3</accession>
<dbReference type="AlphaFoldDB" id="A0A6C2TYY3"/>
<dbReference type="Gene3D" id="2.60.120.260">
    <property type="entry name" value="Galactose-binding domain-like"/>
    <property type="match status" value="1"/>
</dbReference>
<name>A0A6C2TYY3_PONDE</name>
<feature type="domain" description="F5/8 type C" evidence="4">
    <location>
        <begin position="544"/>
        <end position="634"/>
    </location>
</feature>
<dbReference type="CDD" id="cd16025">
    <property type="entry name" value="PAS_like"/>
    <property type="match status" value="1"/>
</dbReference>
<evidence type="ECO:0000313" key="6">
    <source>
        <dbReference type="Proteomes" id="UP000366872"/>
    </source>
</evidence>
<dbReference type="GO" id="GO:0004065">
    <property type="term" value="F:arylsulfatase activity"/>
    <property type="evidence" value="ECO:0007669"/>
    <property type="project" value="TreeGrafter"/>
</dbReference>
<dbReference type="InterPro" id="IPR000421">
    <property type="entry name" value="FA58C"/>
</dbReference>
<gene>
    <name evidence="5" type="primary">atsA_55</name>
    <name evidence="5" type="ORF">PDESU_01227</name>
</gene>
<dbReference type="Proteomes" id="UP000366872">
    <property type="component" value="Unassembled WGS sequence"/>
</dbReference>
<dbReference type="Gene3D" id="3.40.720.10">
    <property type="entry name" value="Alkaline Phosphatase, subunit A"/>
    <property type="match status" value="1"/>
</dbReference>
<evidence type="ECO:0000256" key="1">
    <source>
        <dbReference type="ARBA" id="ARBA00008779"/>
    </source>
</evidence>
<evidence type="ECO:0000313" key="5">
    <source>
        <dbReference type="EMBL" id="VGO12674.1"/>
    </source>
</evidence>
<dbReference type="InterPro" id="IPR000917">
    <property type="entry name" value="Sulfatase_N"/>
</dbReference>
<dbReference type="Gene3D" id="3.30.1120.10">
    <property type="match status" value="1"/>
</dbReference>
<keyword evidence="2" id="KW-0378">Hydrolase</keyword>
<dbReference type="Pfam" id="PF00884">
    <property type="entry name" value="Sulfatase"/>
    <property type="match status" value="1"/>
</dbReference>
<feature type="chain" id="PRO_5028838607" evidence="3">
    <location>
        <begin position="27"/>
        <end position="679"/>
    </location>
</feature>
<dbReference type="InterPro" id="IPR008979">
    <property type="entry name" value="Galactose-bd-like_sf"/>
</dbReference>
<dbReference type="SUPFAM" id="SSF49785">
    <property type="entry name" value="Galactose-binding domain-like"/>
    <property type="match status" value="1"/>
</dbReference>
<dbReference type="RefSeq" id="WP_136078319.1">
    <property type="nucleotide sequence ID" value="NZ_CAAHFG010000001.1"/>
</dbReference>
<evidence type="ECO:0000256" key="3">
    <source>
        <dbReference type="SAM" id="SignalP"/>
    </source>
</evidence>
<feature type="signal peptide" evidence="3">
    <location>
        <begin position="1"/>
        <end position="26"/>
    </location>
</feature>
<keyword evidence="6" id="KW-1185">Reference proteome</keyword>
<dbReference type="PROSITE" id="PS50022">
    <property type="entry name" value="FA58C_3"/>
    <property type="match status" value="1"/>
</dbReference>
<sequence length="679" mass="76086">MNIDMKKWTTGLLVVATAWCSLSVSASEKPNILLVLVDDMGFSDLGCYGSEIDTPRLDSLAATGLRFSDYYNCARCWPSRTSLMSGYHLEQITGGPHVVAKDKMEVITERLSPLPALLRQNGYRSYHTGKWHIHTLPKVCGDAGFDHSLAFHNGENHFRPRHVTEDDKPYPDQDVYDTDAMADRMIDYLKDHQTNHADAPFFSYLAFYAPHWPLHARQETIRKYDGVYDAGWDVLRKKRLQRMKEKGFPQNWAISPLEPQIEGMGIKKGPDGKMIFGPNEIYNAADWDDLSEDVQAFQSLKMQIHAAMVDDMDQALGRVIDQIKSMGDFDNTLILFLSDNGASAEMYGAYGRGKVVHDPKANMGGADTHLCLGPGFAALANTPFRRYKIWTHEGGVATPLIAHWPKGIDAEVYGRVSDRLGHVIDIVPTLLEVAGVDHPVLDPEAPELTGESFASVFNRETFSTPRESPVFFSHSGNRGLRQGDWKLVSAKIDKNSWELYNLKEDRSETNDLSAQYPEKLKELEALWAQSNRHYKEESRKLQATKAVPVSTVGDIGKGTVRASSFWAGVNPPELAVDGNPDTRWNAAEGSRGNQWLEIVFDAPRPVNRVEVIERFNRVKTYRIQYQKEGEWVEWASGTSLGKKTLDLPTVTTSNVRICMDKVAGGSVSIAEFTVTQRGK</sequence>
<protein>
    <submittedName>
        <fullName evidence="5">Arylsulfatase</fullName>
    </submittedName>
</protein>
<dbReference type="SUPFAM" id="SSF53649">
    <property type="entry name" value="Alkaline phosphatase-like"/>
    <property type="match status" value="1"/>
</dbReference>
<dbReference type="InterPro" id="IPR017850">
    <property type="entry name" value="Alkaline_phosphatase_core_sf"/>
</dbReference>
<keyword evidence="3" id="KW-0732">Signal</keyword>
<proteinExistence type="inferred from homology"/>
<reference evidence="5 6" key="1">
    <citation type="submission" date="2019-04" db="EMBL/GenBank/DDBJ databases">
        <authorList>
            <person name="Van Vliet M D."/>
        </authorList>
    </citation>
    <scope>NUCLEOTIDE SEQUENCE [LARGE SCALE GENOMIC DNA]</scope>
    <source>
        <strain evidence="5 6">F1</strain>
    </source>
</reference>